<dbReference type="RefSeq" id="WP_161926020.1">
    <property type="nucleotide sequence ID" value="NZ_BJOU01000001.1"/>
</dbReference>
<sequence length="192" mass="20116">MSQLAFFSADTDDPSVADVAGLLAGTGQAVPMPGGTRVSVVVDELWRARALAAELELIGLAVEIARSEEGSPLVRTMPSPLLDDLRAQWSTGAVKAVPTGWTPTARALRQWTIAGGRPDGDKFFLGLDPHAPDTHPALATALMRVGVAPILTGARGGVPALRIAGKRRVARFVEMVGAPPDEPGAAENWPRD</sequence>
<dbReference type="EMBL" id="BJOU01000001">
    <property type="protein sequence ID" value="GED96573.1"/>
    <property type="molecule type" value="Genomic_DNA"/>
</dbReference>
<proteinExistence type="predicted"/>
<keyword evidence="2" id="KW-1185">Reference proteome</keyword>
<comment type="caution">
    <text evidence="1">The sequence shown here is derived from an EMBL/GenBank/DDBJ whole genome shotgun (WGS) entry which is preliminary data.</text>
</comment>
<dbReference type="Proteomes" id="UP000444980">
    <property type="component" value="Unassembled WGS sequence"/>
</dbReference>
<gene>
    <name evidence="1" type="ORF">nbrc107697_06120</name>
</gene>
<name>A0A7M3SV99_9ACTN</name>
<dbReference type="AlphaFoldDB" id="A0A7M3SV99"/>
<organism evidence="1 2">
    <name type="scientific">Gordonia crocea</name>
    <dbReference type="NCBI Taxonomy" id="589162"/>
    <lineage>
        <taxon>Bacteria</taxon>
        <taxon>Bacillati</taxon>
        <taxon>Actinomycetota</taxon>
        <taxon>Actinomycetes</taxon>
        <taxon>Mycobacteriales</taxon>
        <taxon>Gordoniaceae</taxon>
        <taxon>Gordonia</taxon>
    </lineage>
</organism>
<protein>
    <submittedName>
        <fullName evidence="1">Uncharacterized protein</fullName>
    </submittedName>
</protein>
<evidence type="ECO:0000313" key="1">
    <source>
        <dbReference type="EMBL" id="GED96573.1"/>
    </source>
</evidence>
<accession>A0A7M3SV99</accession>
<evidence type="ECO:0000313" key="2">
    <source>
        <dbReference type="Proteomes" id="UP000444980"/>
    </source>
</evidence>
<dbReference type="OrthoDB" id="3403532at2"/>
<reference evidence="2" key="1">
    <citation type="submission" date="2019-06" db="EMBL/GenBank/DDBJ databases">
        <title>Gordonia isolated from sludge of a wastewater treatment plant.</title>
        <authorList>
            <person name="Tamura T."/>
            <person name="Aoyama K."/>
            <person name="Kang Y."/>
            <person name="Saito S."/>
            <person name="Akiyama N."/>
            <person name="Yazawa K."/>
            <person name="Gonoi T."/>
            <person name="Mikami Y."/>
        </authorList>
    </citation>
    <scope>NUCLEOTIDE SEQUENCE [LARGE SCALE GENOMIC DNA]</scope>
    <source>
        <strain evidence="2">NBRC 107697</strain>
    </source>
</reference>